<name>A0A0J6Y410_COCIT</name>
<dbReference type="AlphaFoldDB" id="A0A0J6Y410"/>
<reference evidence="3" key="1">
    <citation type="journal article" date="2010" name="Genome Res.">
        <title>Population genomic sequencing of Coccidioides fungi reveals recent hybridization and transposon control.</title>
        <authorList>
            <person name="Neafsey D.E."/>
            <person name="Barker B.M."/>
            <person name="Sharpton T.J."/>
            <person name="Stajich J.E."/>
            <person name="Park D.J."/>
            <person name="Whiston E."/>
            <person name="Hung C.-Y."/>
            <person name="McMahan C."/>
            <person name="White J."/>
            <person name="Sykes S."/>
            <person name="Heiman D."/>
            <person name="Young S."/>
            <person name="Zeng Q."/>
            <person name="Abouelleil A."/>
            <person name="Aftuck L."/>
            <person name="Bessette D."/>
            <person name="Brown A."/>
            <person name="FitzGerald M."/>
            <person name="Lui A."/>
            <person name="Macdonald J.P."/>
            <person name="Priest M."/>
            <person name="Orbach M.J."/>
            <person name="Galgiani J.N."/>
            <person name="Kirkland T.N."/>
            <person name="Cole G.T."/>
            <person name="Birren B.W."/>
            <person name="Henn M.R."/>
            <person name="Taylor J.W."/>
            <person name="Rounsley S.D."/>
        </authorList>
    </citation>
    <scope>NUCLEOTIDE SEQUENCE [LARGE SCALE GENOMIC DNA]</scope>
    <source>
        <strain evidence="3">RMSCC 2394</strain>
    </source>
</reference>
<dbReference type="EMBL" id="DS028094">
    <property type="protein sequence ID" value="KMP03396.1"/>
    <property type="molecule type" value="Genomic_DNA"/>
</dbReference>
<proteinExistence type="predicted"/>
<evidence type="ECO:0000313" key="2">
    <source>
        <dbReference type="EMBL" id="KMP03396.1"/>
    </source>
</evidence>
<accession>A0A0J6Y410</accession>
<protein>
    <submittedName>
        <fullName evidence="2">Uncharacterized protein</fullName>
    </submittedName>
</protein>
<feature type="compositionally biased region" description="Basic and acidic residues" evidence="1">
    <location>
        <begin position="55"/>
        <end position="70"/>
    </location>
</feature>
<organism evidence="2 3">
    <name type="scientific">Coccidioides immitis RMSCC 2394</name>
    <dbReference type="NCBI Taxonomy" id="404692"/>
    <lineage>
        <taxon>Eukaryota</taxon>
        <taxon>Fungi</taxon>
        <taxon>Dikarya</taxon>
        <taxon>Ascomycota</taxon>
        <taxon>Pezizomycotina</taxon>
        <taxon>Eurotiomycetes</taxon>
        <taxon>Eurotiomycetidae</taxon>
        <taxon>Onygenales</taxon>
        <taxon>Onygenaceae</taxon>
        <taxon>Coccidioides</taxon>
    </lineage>
</organism>
<evidence type="ECO:0000256" key="1">
    <source>
        <dbReference type="SAM" id="MobiDB-lite"/>
    </source>
</evidence>
<feature type="region of interest" description="Disordered" evidence="1">
    <location>
        <begin position="53"/>
        <end position="72"/>
    </location>
</feature>
<feature type="region of interest" description="Disordered" evidence="1">
    <location>
        <begin position="202"/>
        <end position="236"/>
    </location>
</feature>
<feature type="compositionally biased region" description="Basic and acidic residues" evidence="1">
    <location>
        <begin position="204"/>
        <end position="226"/>
    </location>
</feature>
<gene>
    <name evidence="2" type="ORF">CIRG_03088</name>
</gene>
<sequence length="804" mass="90081">MHLEVYVLQSSSKRSGWEQCSPASPGPYGVNGEETVVSLGNQLKNGSLSSLLEGTSREEDSHPGRGDAAGRHNHLKLVTARRSCSYPPRRAIAASPRSSPFFVSSFPTWKAVQVQGLRRARQLIPYLYLSYEATKQEQRKTLVTLFVSTEELAQSDYGLNRAGDRTGPSQQPLRSHMACARSAWQLRTPSRLAQQIGSTSQVRMARELRSQDTERRKGPIARRESRSVATSGLGKESRERCLRISPSFAPLCGNELIVGVLPTTSLLKHRSFVLSALRTVPSHAPHYLSSRNLLPGQNSLPLPLARATIPLPRSGDCERGGQRRKYTVTVVYLKYPAPAVSPNATAFRLNGHARGDPRKLSLSFWNYTRGYCGIGCYIPPIHSLQTLFGGFTQTTRYADSLIGWLADRLKSDVSQDPSGLAFLVLLEATSNNRASEKVFFISPARHFPFRLSFPFLGELRFLAARNFQPRKWLTQPMCHLERRSGQEAMTACRQDFIPPASRCSGWARGLCSGIRFCCSQNWLGRCPAVKLIRARRFRGYRRRGLGEPVFHDIPQVSHTGGDSQISSGTPESVSRFASSFSRWLRQNPFGLPPSLDSRRSSYSAISFEPDTWDPKFGVWRQDKLPERSVRDGYLVYVDMKGKKWQAQEAEIARVLNYEVRSPVCLNLFLGRCLESNSTSSPFRSEGAMIRGLNRFTPSSWLPKGLCQSTGYLTYLRTFGGWNHLASNFKCSSCESPFKRDPMYPCADQPMAQPSAACAHKTLKQSYPGGHPKDARRIHVFILPFSLNTLQRKSSSPWEYPVLNR</sequence>
<dbReference type="Proteomes" id="UP000054565">
    <property type="component" value="Unassembled WGS sequence"/>
</dbReference>
<evidence type="ECO:0000313" key="3">
    <source>
        <dbReference type="Proteomes" id="UP000054565"/>
    </source>
</evidence>